<proteinExistence type="predicted"/>
<reference evidence="4" key="1">
    <citation type="submission" date="2017-02" db="UniProtKB">
        <authorList>
            <consortium name="WormBaseParasite"/>
        </authorList>
    </citation>
    <scope>IDENTIFICATION</scope>
</reference>
<protein>
    <submittedName>
        <fullName evidence="4">Aminotran_1_2 domain-containing protein</fullName>
    </submittedName>
</protein>
<dbReference type="Proteomes" id="UP000038040">
    <property type="component" value="Unplaced"/>
</dbReference>
<evidence type="ECO:0000313" key="3">
    <source>
        <dbReference type="Proteomes" id="UP000274756"/>
    </source>
</evidence>
<accession>A0A0N4U244</accession>
<reference evidence="1 3" key="2">
    <citation type="submission" date="2018-11" db="EMBL/GenBank/DDBJ databases">
        <authorList>
            <consortium name="Pathogen Informatics"/>
        </authorList>
    </citation>
    <scope>NUCLEOTIDE SEQUENCE [LARGE SCALE GENOMIC DNA]</scope>
</reference>
<keyword evidence="3" id="KW-1185">Reference proteome</keyword>
<evidence type="ECO:0000313" key="1">
    <source>
        <dbReference type="EMBL" id="VDN55106.1"/>
    </source>
</evidence>
<sequence length="79" mass="8946">MCSTVAPPGVNPPLKEKQKYLHIFDVIGGYPSHVRTVYGEALTYKREKVVAIVETFRHSLCAFPALSIVFINIEKNWNL</sequence>
<evidence type="ECO:0000313" key="4">
    <source>
        <dbReference type="WBParaSite" id="DME_0000071901-mRNA-1"/>
    </source>
</evidence>
<name>A0A0N4U244_DRAME</name>
<evidence type="ECO:0000313" key="2">
    <source>
        <dbReference type="Proteomes" id="UP000038040"/>
    </source>
</evidence>
<gene>
    <name evidence="1" type="ORF">DME_LOCUS5079</name>
</gene>
<dbReference type="AlphaFoldDB" id="A0A0N4U244"/>
<dbReference type="Proteomes" id="UP000274756">
    <property type="component" value="Unassembled WGS sequence"/>
</dbReference>
<dbReference type="WBParaSite" id="DME_0000071901-mRNA-1">
    <property type="protein sequence ID" value="DME_0000071901-mRNA-1"/>
    <property type="gene ID" value="DME_0000071901"/>
</dbReference>
<dbReference type="EMBL" id="UYYG01001151">
    <property type="protein sequence ID" value="VDN55106.1"/>
    <property type="molecule type" value="Genomic_DNA"/>
</dbReference>
<organism evidence="2 4">
    <name type="scientific">Dracunculus medinensis</name>
    <name type="common">Guinea worm</name>
    <dbReference type="NCBI Taxonomy" id="318479"/>
    <lineage>
        <taxon>Eukaryota</taxon>
        <taxon>Metazoa</taxon>
        <taxon>Ecdysozoa</taxon>
        <taxon>Nematoda</taxon>
        <taxon>Chromadorea</taxon>
        <taxon>Rhabditida</taxon>
        <taxon>Spirurina</taxon>
        <taxon>Dracunculoidea</taxon>
        <taxon>Dracunculidae</taxon>
        <taxon>Dracunculus</taxon>
    </lineage>
</organism>